<sequence>MLKSFRHIFFILFFISSALMYAQSKPVYKDVLLNGKPAKLNVETGEFIQVNGNTIDTIKPVQVDSKTVKHKEVIGSSDSNVKKPVVKDALVKIKDKPTPTFHIVKAGETLFGVSKKYDVSLIDLKKANNLETTLISVGQKLRIANFDQIDTLAIWIVEKGNTLYSIAKKNNTTVKELKQLNNLKSNTIIIGQKLRLK</sequence>
<dbReference type="Proteomes" id="UP000292372">
    <property type="component" value="Unassembled WGS sequence"/>
</dbReference>
<organism evidence="3 4">
    <name type="scientific">Hyunsoonleella pacifica</name>
    <dbReference type="NCBI Taxonomy" id="1080224"/>
    <lineage>
        <taxon>Bacteria</taxon>
        <taxon>Pseudomonadati</taxon>
        <taxon>Bacteroidota</taxon>
        <taxon>Flavobacteriia</taxon>
        <taxon>Flavobacteriales</taxon>
        <taxon>Flavobacteriaceae</taxon>
    </lineage>
</organism>
<proteinExistence type="predicted"/>
<dbReference type="PANTHER" id="PTHR33734">
    <property type="entry name" value="LYSM DOMAIN-CONTAINING GPI-ANCHORED PROTEIN 2"/>
    <property type="match status" value="1"/>
</dbReference>
<gene>
    <name evidence="3" type="ORF">EYD46_02920</name>
</gene>
<feature type="domain" description="LysM" evidence="2">
    <location>
        <begin position="100"/>
        <end position="143"/>
    </location>
</feature>
<dbReference type="GO" id="GO:0008932">
    <property type="term" value="F:lytic endotransglycosylase activity"/>
    <property type="evidence" value="ECO:0007669"/>
    <property type="project" value="TreeGrafter"/>
</dbReference>
<dbReference type="InterPro" id="IPR036779">
    <property type="entry name" value="LysM_dom_sf"/>
</dbReference>
<evidence type="ECO:0000256" key="1">
    <source>
        <dbReference type="SAM" id="SignalP"/>
    </source>
</evidence>
<dbReference type="Gene3D" id="3.10.350.10">
    <property type="entry name" value="LysM domain"/>
    <property type="match status" value="2"/>
</dbReference>
<dbReference type="Pfam" id="PF01476">
    <property type="entry name" value="LysM"/>
    <property type="match status" value="2"/>
</dbReference>
<dbReference type="AlphaFoldDB" id="A0A4Q9FSG7"/>
<feature type="domain" description="LysM" evidence="2">
    <location>
        <begin position="153"/>
        <end position="196"/>
    </location>
</feature>
<protein>
    <submittedName>
        <fullName evidence="3">LysM peptidoglycan-binding domain-containing protein</fullName>
    </submittedName>
</protein>
<reference evidence="3 4" key="1">
    <citation type="journal article" date="2015" name="Int. J. Syst. Evol. Microbiol.">
        <title>Hyunsoonleella pacifica sp. nov., isolated from seawater of South Pacific Gyre.</title>
        <authorList>
            <person name="Gao X."/>
            <person name="Zhang Z."/>
            <person name="Dai X."/>
            <person name="Zhang X.H."/>
        </authorList>
    </citation>
    <scope>NUCLEOTIDE SEQUENCE [LARGE SCALE GENOMIC DNA]</scope>
    <source>
        <strain evidence="3 4">SW033</strain>
    </source>
</reference>
<name>A0A4Q9FSG7_9FLAO</name>
<dbReference type="SUPFAM" id="SSF54106">
    <property type="entry name" value="LysM domain"/>
    <property type="match status" value="2"/>
</dbReference>
<dbReference type="CDD" id="cd00118">
    <property type="entry name" value="LysM"/>
    <property type="match status" value="2"/>
</dbReference>
<dbReference type="OrthoDB" id="2149800at2"/>
<dbReference type="PROSITE" id="PS51782">
    <property type="entry name" value="LYSM"/>
    <property type="match status" value="2"/>
</dbReference>
<feature type="chain" id="PRO_5020530227" evidence="1">
    <location>
        <begin position="23"/>
        <end position="197"/>
    </location>
</feature>
<evidence type="ECO:0000313" key="4">
    <source>
        <dbReference type="Proteomes" id="UP000292372"/>
    </source>
</evidence>
<keyword evidence="1" id="KW-0732">Signal</keyword>
<comment type="caution">
    <text evidence="3">The sequence shown here is derived from an EMBL/GenBank/DDBJ whole genome shotgun (WGS) entry which is preliminary data.</text>
</comment>
<dbReference type="SMART" id="SM00257">
    <property type="entry name" value="LysM"/>
    <property type="match status" value="2"/>
</dbReference>
<evidence type="ECO:0000259" key="2">
    <source>
        <dbReference type="PROSITE" id="PS51782"/>
    </source>
</evidence>
<dbReference type="InterPro" id="IPR018392">
    <property type="entry name" value="LysM"/>
</dbReference>
<dbReference type="EMBL" id="SIRS01000001">
    <property type="protein sequence ID" value="TBN19034.1"/>
    <property type="molecule type" value="Genomic_DNA"/>
</dbReference>
<feature type="signal peptide" evidence="1">
    <location>
        <begin position="1"/>
        <end position="22"/>
    </location>
</feature>
<dbReference type="RefSeq" id="WP_130935548.1">
    <property type="nucleotide sequence ID" value="NZ_BMEE01000001.1"/>
</dbReference>
<accession>A0A4Q9FSG7</accession>
<evidence type="ECO:0000313" key="3">
    <source>
        <dbReference type="EMBL" id="TBN19034.1"/>
    </source>
</evidence>
<dbReference type="PANTHER" id="PTHR33734:SF22">
    <property type="entry name" value="MEMBRANE-BOUND LYTIC MUREIN TRANSGLYCOSYLASE D"/>
    <property type="match status" value="1"/>
</dbReference>
<keyword evidence="4" id="KW-1185">Reference proteome</keyword>